<dbReference type="RefSeq" id="WP_302120715.1">
    <property type="nucleotide sequence ID" value="NZ_SJPU01000012.1"/>
</dbReference>
<name>A0A5C6B3R6_9BACT</name>
<reference evidence="1 2" key="1">
    <citation type="journal article" date="2020" name="Antonie Van Leeuwenhoek">
        <title>Rhodopirellula heiligendammensis sp. nov., Rhodopirellula pilleata sp. nov., and Rhodopirellula solitaria sp. nov. isolated from natural or artificial marine surfaces in Northern Germany and California, USA, and emended description of the genus Rhodopirellula.</title>
        <authorList>
            <person name="Kallscheuer N."/>
            <person name="Wiegand S."/>
            <person name="Jogler M."/>
            <person name="Boedeker C."/>
            <person name="Peeters S.H."/>
            <person name="Rast P."/>
            <person name="Heuer A."/>
            <person name="Jetten M.S.M."/>
            <person name="Rohde M."/>
            <person name="Jogler C."/>
        </authorList>
    </citation>
    <scope>NUCLEOTIDE SEQUENCE [LARGE SCALE GENOMIC DNA]</scope>
    <source>
        <strain evidence="1 2">Poly21</strain>
    </source>
</reference>
<dbReference type="AlphaFoldDB" id="A0A5C6B3R6"/>
<protein>
    <submittedName>
        <fullName evidence="1">Uncharacterized protein</fullName>
    </submittedName>
</protein>
<accession>A0A5C6B3R6</accession>
<dbReference type="Proteomes" id="UP000319908">
    <property type="component" value="Unassembled WGS sequence"/>
</dbReference>
<evidence type="ECO:0000313" key="1">
    <source>
        <dbReference type="EMBL" id="TWU06568.1"/>
    </source>
</evidence>
<comment type="caution">
    <text evidence="1">The sequence shown here is derived from an EMBL/GenBank/DDBJ whole genome shotgun (WGS) entry which is preliminary data.</text>
</comment>
<dbReference type="EMBL" id="SJPU01000012">
    <property type="protein sequence ID" value="TWU06568.1"/>
    <property type="molecule type" value="Genomic_DNA"/>
</dbReference>
<sequence>MSSSAAMHVAISIDYLKKNGLASLEEIWSKFASKKRTAGCGPACPVV</sequence>
<evidence type="ECO:0000313" key="2">
    <source>
        <dbReference type="Proteomes" id="UP000319908"/>
    </source>
</evidence>
<keyword evidence="2" id="KW-1185">Reference proteome</keyword>
<organism evidence="1 2">
    <name type="scientific">Allorhodopirellula heiligendammensis</name>
    <dbReference type="NCBI Taxonomy" id="2714739"/>
    <lineage>
        <taxon>Bacteria</taxon>
        <taxon>Pseudomonadati</taxon>
        <taxon>Planctomycetota</taxon>
        <taxon>Planctomycetia</taxon>
        <taxon>Pirellulales</taxon>
        <taxon>Pirellulaceae</taxon>
        <taxon>Allorhodopirellula</taxon>
    </lineage>
</organism>
<gene>
    <name evidence="1" type="ORF">Poly21_56380</name>
</gene>
<proteinExistence type="predicted"/>